<dbReference type="InterPro" id="IPR031717">
    <property type="entry name" value="ODO-1/KGD_C"/>
</dbReference>
<dbReference type="InterPro" id="IPR029061">
    <property type="entry name" value="THDP-binding"/>
</dbReference>
<dbReference type="GO" id="GO:0005829">
    <property type="term" value="C:cytosol"/>
    <property type="evidence" value="ECO:0007669"/>
    <property type="project" value="TreeGrafter"/>
</dbReference>
<evidence type="ECO:0000313" key="9">
    <source>
        <dbReference type="Proteomes" id="UP000663722"/>
    </source>
</evidence>
<keyword evidence="5" id="KW-0560">Oxidoreductase</keyword>
<dbReference type="PANTHER" id="PTHR23152">
    <property type="entry name" value="2-OXOGLUTARATE DEHYDROGENASE"/>
    <property type="match status" value="1"/>
</dbReference>
<comment type="function">
    <text evidence="2">E1 component of the 2-oxoglutarate dehydrogenase (OGDH) complex which catalyzes the decarboxylation of 2-oxoglutarate, the first step in the conversion of 2-oxoglutarate to succinyl-CoA and CO(2).</text>
</comment>
<evidence type="ECO:0000259" key="7">
    <source>
        <dbReference type="SMART" id="SM00861"/>
    </source>
</evidence>
<dbReference type="Gene3D" id="3.40.50.12470">
    <property type="match status" value="1"/>
</dbReference>
<dbReference type="SUPFAM" id="SSF52518">
    <property type="entry name" value="Thiamin diphosphate-binding fold (THDP-binding)"/>
    <property type="match status" value="2"/>
</dbReference>
<proteinExistence type="inferred from homology"/>
<dbReference type="EMBL" id="CP061800">
    <property type="protein sequence ID" value="QTA87504.1"/>
    <property type="molecule type" value="Genomic_DNA"/>
</dbReference>
<evidence type="ECO:0000256" key="1">
    <source>
        <dbReference type="ARBA" id="ARBA00001964"/>
    </source>
</evidence>
<keyword evidence="6" id="KW-0786">Thiamine pyrophosphate</keyword>
<evidence type="ECO:0000256" key="2">
    <source>
        <dbReference type="ARBA" id="ARBA00003906"/>
    </source>
</evidence>
<evidence type="ECO:0000256" key="6">
    <source>
        <dbReference type="ARBA" id="ARBA00023052"/>
    </source>
</evidence>
<dbReference type="GO" id="GO:0030976">
    <property type="term" value="F:thiamine pyrophosphate binding"/>
    <property type="evidence" value="ECO:0007669"/>
    <property type="project" value="InterPro"/>
</dbReference>
<dbReference type="Proteomes" id="UP000663722">
    <property type="component" value="Chromosome"/>
</dbReference>
<dbReference type="Pfam" id="PF02779">
    <property type="entry name" value="Transket_pyr"/>
    <property type="match status" value="1"/>
</dbReference>
<dbReference type="InterPro" id="IPR032106">
    <property type="entry name" value="2-oxogl_dehyd_N"/>
</dbReference>
<dbReference type="AlphaFoldDB" id="A0A975BM36"/>
<dbReference type="NCBIfam" id="NF008907">
    <property type="entry name" value="PRK12270.1"/>
    <property type="match status" value="1"/>
</dbReference>
<dbReference type="InterPro" id="IPR042179">
    <property type="entry name" value="KGD_C_sf"/>
</dbReference>
<dbReference type="Gene3D" id="1.10.287.1150">
    <property type="entry name" value="TPP helical domain"/>
    <property type="match status" value="1"/>
</dbReference>
<dbReference type="InterPro" id="IPR011603">
    <property type="entry name" value="2oxoglutarate_DH_E1"/>
</dbReference>
<sequence>MDIPETLNANYIDAQYQLWKTDPDSVSRDWRFFFEGFELAGAAKPDDAASTCTEDQALRQSRVEALKYRYRDVGHLLACLDPLAACPISHPLLDISAFRLTPDDLNEEFYTRRFSQTRRAPLRDIIQMLRETYCRSVGAEYMHLQDPEERGWLQDRMEPVRNHPSLEPEAKIRILNKLYQAALFEQFLNKKYMGQTRFSLEGGESLIPMLDALLLHVSGENCKEIILGMAHRGRLNVQTNILYKSYEEIFREFINSYDPDTLVGAGDVKYHNGYLADIKLANNQMLRVFLVNNPSHLESVDPVVEGIARARQDLPDRERRNQVLPILIHGDAAFAGQGVVAETLNLSQLDGYSTEGTIHIVINNQIGYTTLPENARSTRYSTDIAKMLMVPIFHVHGENPEAVVHVIRLAADYRMTFGKDVVIDMICYRRYGHNEGDEPYFTQPQMYDRIRERSPVHHIYAQKMLKEGVATKAETEHIENEMNLCLAEAFQAAQDNPRVLPRTQFYENWEEFHGNYSHEPLKTGVAEEKLIAFARRLNTVPREFSVHPKLQRLLDKRLEAVENGKGIDWANAEALTFASILAEGDPVRLSGQDSGRGTFSQRHCVLTDTKTETHFVPLNAVAENQGVFSVYNSMLSEAAVLGFEYGYSVTQPRGLVIWEAQFGDFANNAQGVIDLYIVSGESKWQRLSGLVMLLPHGLDGLGPEHSSARPERFFQLCADNNIQICNPTTPGQYFHLLRAQAKRSFRKPLVLLSPKSLLRHPLAVSELSDMSSGHFQEVLDHEDNPDAPRRVIFCSGKIYYDLLQRRESLKADTIAVVRLEQVYPFPRTQLEKAVEKYRQTKQWVWVQEEPANMGAWNFVAPRLETLTETPIAYIGRKTCSSPATGFSNIYKEEQASIIEQAVGASSDKS</sequence>
<dbReference type="InterPro" id="IPR005475">
    <property type="entry name" value="Transketolase-like_Pyr-bd"/>
</dbReference>
<protein>
    <recommendedName>
        <fullName evidence="4">oxoglutarate dehydrogenase (succinyl-transferring)</fullName>
        <ecNumber evidence="4">1.2.4.2</ecNumber>
    </recommendedName>
</protein>
<dbReference type="Gene3D" id="3.40.50.11610">
    <property type="entry name" value="Multifunctional 2-oxoglutarate metabolism enzyme, C-terminal domain"/>
    <property type="match status" value="1"/>
</dbReference>
<evidence type="ECO:0000256" key="3">
    <source>
        <dbReference type="ARBA" id="ARBA00006936"/>
    </source>
</evidence>
<dbReference type="PIRSF" id="PIRSF000157">
    <property type="entry name" value="Oxoglu_dh_E1"/>
    <property type="match status" value="1"/>
</dbReference>
<dbReference type="RefSeq" id="WP_207682668.1">
    <property type="nucleotide sequence ID" value="NZ_CP061800.1"/>
</dbReference>
<gene>
    <name evidence="8" type="primary">sucA</name>
    <name evidence="8" type="ORF">dnm_035380</name>
</gene>
<evidence type="ECO:0000256" key="4">
    <source>
        <dbReference type="ARBA" id="ARBA00012280"/>
    </source>
</evidence>
<dbReference type="Pfam" id="PF00676">
    <property type="entry name" value="E1_dh"/>
    <property type="match status" value="1"/>
</dbReference>
<keyword evidence="9" id="KW-1185">Reference proteome</keyword>
<feature type="domain" description="Transketolase-like pyrimidine-binding" evidence="7">
    <location>
        <begin position="567"/>
        <end position="760"/>
    </location>
</feature>
<dbReference type="KEGG" id="dmm:dnm_035380"/>
<dbReference type="GO" id="GO:0045252">
    <property type="term" value="C:oxoglutarate dehydrogenase complex"/>
    <property type="evidence" value="ECO:0007669"/>
    <property type="project" value="TreeGrafter"/>
</dbReference>
<dbReference type="NCBIfam" id="NF006914">
    <property type="entry name" value="PRK09404.1"/>
    <property type="match status" value="1"/>
</dbReference>
<organism evidence="8 9">
    <name type="scientific">Desulfonema magnum</name>
    <dbReference type="NCBI Taxonomy" id="45655"/>
    <lineage>
        <taxon>Bacteria</taxon>
        <taxon>Pseudomonadati</taxon>
        <taxon>Thermodesulfobacteriota</taxon>
        <taxon>Desulfobacteria</taxon>
        <taxon>Desulfobacterales</taxon>
        <taxon>Desulfococcaceae</taxon>
        <taxon>Desulfonema</taxon>
    </lineage>
</organism>
<comment type="similarity">
    <text evidence="3">Belongs to the alpha-ketoglutarate dehydrogenase family.</text>
</comment>
<dbReference type="GO" id="GO:0006099">
    <property type="term" value="P:tricarboxylic acid cycle"/>
    <property type="evidence" value="ECO:0007669"/>
    <property type="project" value="TreeGrafter"/>
</dbReference>
<dbReference type="PANTHER" id="PTHR23152:SF4">
    <property type="entry name" value="2-OXOADIPATE DEHYDROGENASE COMPLEX COMPONENT E1"/>
    <property type="match status" value="1"/>
</dbReference>
<dbReference type="NCBIfam" id="TIGR00239">
    <property type="entry name" value="2oxo_dh_E1"/>
    <property type="match status" value="1"/>
</dbReference>
<evidence type="ECO:0000313" key="8">
    <source>
        <dbReference type="EMBL" id="QTA87504.1"/>
    </source>
</evidence>
<dbReference type="SMART" id="SM00861">
    <property type="entry name" value="Transket_pyr"/>
    <property type="match status" value="1"/>
</dbReference>
<dbReference type="GO" id="GO:0004591">
    <property type="term" value="F:oxoglutarate dehydrogenase (succinyl-transferring) activity"/>
    <property type="evidence" value="ECO:0007669"/>
    <property type="project" value="UniProtKB-EC"/>
</dbReference>
<accession>A0A975BM36</accession>
<dbReference type="Gene3D" id="3.40.50.970">
    <property type="match status" value="1"/>
</dbReference>
<comment type="cofactor">
    <cofactor evidence="1">
        <name>thiamine diphosphate</name>
        <dbReference type="ChEBI" id="CHEBI:58937"/>
    </cofactor>
</comment>
<name>A0A975BM36_9BACT</name>
<dbReference type="Pfam" id="PF16870">
    <property type="entry name" value="OxoGdeHyase_C"/>
    <property type="match status" value="1"/>
</dbReference>
<dbReference type="CDD" id="cd02016">
    <property type="entry name" value="TPP_E1_OGDC_like"/>
    <property type="match status" value="1"/>
</dbReference>
<dbReference type="EC" id="1.2.4.2" evidence="4"/>
<dbReference type="InterPro" id="IPR001017">
    <property type="entry name" value="DH_E1"/>
</dbReference>
<reference evidence="8" key="1">
    <citation type="journal article" date="2021" name="Microb. Physiol.">
        <title>Proteogenomic Insights into the Physiology of Marine, Sulfate-Reducing, Filamentous Desulfonema limicola and Desulfonema magnum.</title>
        <authorList>
            <person name="Schnaars V."/>
            <person name="Wohlbrand L."/>
            <person name="Scheve S."/>
            <person name="Hinrichs C."/>
            <person name="Reinhardt R."/>
            <person name="Rabus R."/>
        </authorList>
    </citation>
    <scope>NUCLEOTIDE SEQUENCE</scope>
    <source>
        <strain evidence="8">4be13</strain>
    </source>
</reference>
<evidence type="ECO:0000256" key="5">
    <source>
        <dbReference type="ARBA" id="ARBA00023002"/>
    </source>
</evidence>
<dbReference type="Pfam" id="PF16078">
    <property type="entry name" value="2-oxogl_dehyd_N"/>
    <property type="match status" value="1"/>
</dbReference>